<sequence>MPQYLYRYRPFNQNALLELIHGELYFSSPASFNDPFDGNNMFSFDGATDDHWRTFLEKFSIRSYPDLSPEDRKERIDTIIRSGAHREKEFHALQQESWGRILTKLNEGYGVACLSSNPDDILMWSHYGGCHKGFCLIFDRAPLQQVFLCQEVTYSVTYPVFGEFVGQDFNGIAKSFLFTKSDHWAYESEYRLLVDPRTRADKPGDRLYPIPEGALLGVIFGCRMPQKDRLTIREVVSRKWPKILIFEAKKSLNSYSVEIEPIGKKEQGDGV</sequence>
<name>A0A8J7JFB0_9BACT</name>
<dbReference type="AlphaFoldDB" id="A0A8J7JFB0"/>
<reference evidence="1" key="1">
    <citation type="submission" date="2020-12" db="EMBL/GenBank/DDBJ databases">
        <title>Geomonas sp. Red875, isolated from river sediment.</title>
        <authorList>
            <person name="Xu Z."/>
            <person name="Zhang Z."/>
            <person name="Masuda Y."/>
            <person name="Itoh H."/>
            <person name="Senoo K."/>
        </authorList>
    </citation>
    <scope>NUCLEOTIDE SEQUENCE</scope>
    <source>
        <strain evidence="1">Red875</strain>
    </source>
</reference>
<evidence type="ECO:0000313" key="2">
    <source>
        <dbReference type="Proteomes" id="UP000636888"/>
    </source>
</evidence>
<dbReference type="Pfam" id="PF11185">
    <property type="entry name" value="DUF2971"/>
    <property type="match status" value="1"/>
</dbReference>
<evidence type="ECO:0000313" key="1">
    <source>
        <dbReference type="EMBL" id="MBJ6724944.1"/>
    </source>
</evidence>
<dbReference type="EMBL" id="JAEMHM010000007">
    <property type="protein sequence ID" value="MBJ6724944.1"/>
    <property type="molecule type" value="Genomic_DNA"/>
</dbReference>
<dbReference type="Proteomes" id="UP000636888">
    <property type="component" value="Unassembled WGS sequence"/>
</dbReference>
<comment type="caution">
    <text evidence="1">The sequence shown here is derived from an EMBL/GenBank/DDBJ whole genome shotgun (WGS) entry which is preliminary data.</text>
</comment>
<dbReference type="RefSeq" id="WP_199383841.1">
    <property type="nucleotide sequence ID" value="NZ_JAEMHM010000007.1"/>
</dbReference>
<proteinExistence type="predicted"/>
<dbReference type="InterPro" id="IPR021352">
    <property type="entry name" value="DUF2971"/>
</dbReference>
<gene>
    <name evidence="1" type="ORF">JFN93_09515</name>
</gene>
<keyword evidence="2" id="KW-1185">Reference proteome</keyword>
<protein>
    <submittedName>
        <fullName evidence="1">DUF2971 domain-containing protein</fullName>
    </submittedName>
</protein>
<organism evidence="1 2">
    <name type="scientific">Geomesophilobacter sediminis</name>
    <dbReference type="NCBI Taxonomy" id="2798584"/>
    <lineage>
        <taxon>Bacteria</taxon>
        <taxon>Pseudomonadati</taxon>
        <taxon>Thermodesulfobacteriota</taxon>
        <taxon>Desulfuromonadia</taxon>
        <taxon>Geobacterales</taxon>
        <taxon>Geobacteraceae</taxon>
        <taxon>Geomesophilobacter</taxon>
    </lineage>
</organism>
<accession>A0A8J7JFB0</accession>